<feature type="transmembrane region" description="Helical" evidence="2">
    <location>
        <begin position="170"/>
        <end position="188"/>
    </location>
</feature>
<dbReference type="GeneID" id="37002978"/>
<evidence type="ECO:0000256" key="1">
    <source>
        <dbReference type="SAM" id="MobiDB-lite"/>
    </source>
</evidence>
<keyword evidence="4" id="KW-1185">Reference proteome</keyword>
<dbReference type="EMBL" id="PKFP01000003">
    <property type="protein sequence ID" value="PVH15141.1"/>
    <property type="molecule type" value="Genomic_DNA"/>
</dbReference>
<feature type="region of interest" description="Disordered" evidence="1">
    <location>
        <begin position="16"/>
        <end position="37"/>
    </location>
</feature>
<name>A0A2V1AE53_9ASCO</name>
<keyword evidence="2" id="KW-0472">Membrane</keyword>
<sequence>MPFECRAKYDNQTIFEYSSEGSDSGKRGEDENSLDSWGKYHEHTHDYADTMKNAISKKRAASLKNFARQQITPDNSDNEKSEAGTESGRPPKLRHIETAEILEEYSNASESESEGYIEVLDDDEESLSDDTAETDSDIGSVISVESKSKTMVHNDTKAESSGPTTVSVDVGAMAAMVGGFVCATVYLWRGNKQKAKESMALFTRGFNTVCDSK</sequence>
<feature type="region of interest" description="Disordered" evidence="1">
    <location>
        <begin position="62"/>
        <end position="94"/>
    </location>
</feature>
<comment type="caution">
    <text evidence="3">The sequence shown here is derived from an EMBL/GenBank/DDBJ whole genome shotgun (WGS) entry which is preliminary data.</text>
</comment>
<accession>A0A2V1AE53</accession>
<proteinExistence type="predicted"/>
<dbReference type="Proteomes" id="UP000244406">
    <property type="component" value="Unassembled WGS sequence"/>
</dbReference>
<dbReference type="AlphaFoldDB" id="A0A2V1AE53"/>
<reference evidence="3 4" key="1">
    <citation type="submission" date="2017-12" db="EMBL/GenBank/DDBJ databases">
        <title>Genome Sequence of the Amphotericin B-resistant Candida duobushaemulonii strain, B09383.</title>
        <authorList>
            <person name="Chow N.A."/>
            <person name="Gade L."/>
            <person name="Batra D."/>
            <person name="Rowe L.A."/>
            <person name="Loparev V.N."/>
            <person name="Litvintseva A.P."/>
        </authorList>
    </citation>
    <scope>NUCLEOTIDE SEQUENCE [LARGE SCALE GENOMIC DNA]</scope>
    <source>
        <strain evidence="3 4">B09383</strain>
    </source>
</reference>
<dbReference type="RefSeq" id="XP_025336081.1">
    <property type="nucleotide sequence ID" value="XM_025481463.1"/>
</dbReference>
<evidence type="ECO:0000313" key="3">
    <source>
        <dbReference type="EMBL" id="PVH15141.1"/>
    </source>
</evidence>
<keyword evidence="2" id="KW-0812">Transmembrane</keyword>
<gene>
    <name evidence="3" type="ORF">CXQ87_002978</name>
</gene>
<evidence type="ECO:0000256" key="2">
    <source>
        <dbReference type="SAM" id="Phobius"/>
    </source>
</evidence>
<dbReference type="VEuPathDB" id="FungiDB:CXQ87_002978"/>
<protein>
    <submittedName>
        <fullName evidence="3">Uncharacterized protein</fullName>
    </submittedName>
</protein>
<organism evidence="3 4">
    <name type="scientific">Candidozyma duobushaemuli</name>
    <dbReference type="NCBI Taxonomy" id="1231522"/>
    <lineage>
        <taxon>Eukaryota</taxon>
        <taxon>Fungi</taxon>
        <taxon>Dikarya</taxon>
        <taxon>Ascomycota</taxon>
        <taxon>Saccharomycotina</taxon>
        <taxon>Pichiomycetes</taxon>
        <taxon>Metschnikowiaceae</taxon>
        <taxon>Candidozyma</taxon>
    </lineage>
</organism>
<evidence type="ECO:0000313" key="4">
    <source>
        <dbReference type="Proteomes" id="UP000244406"/>
    </source>
</evidence>
<keyword evidence="2" id="KW-1133">Transmembrane helix</keyword>